<dbReference type="EMBL" id="RDQK01000014">
    <property type="protein sequence ID" value="RMX09405.1"/>
    <property type="molecule type" value="Genomic_DNA"/>
</dbReference>
<dbReference type="AlphaFoldDB" id="A0A3M6R2F7"/>
<proteinExistence type="predicted"/>
<organism evidence="1 2">
    <name type="scientific">Allofranklinella schreckenbergeri</name>
    <dbReference type="NCBI Taxonomy" id="1076744"/>
    <lineage>
        <taxon>Bacteria</taxon>
        <taxon>Pseudomonadati</taxon>
        <taxon>Pseudomonadota</taxon>
        <taxon>Betaproteobacteria</taxon>
        <taxon>Burkholderiales</taxon>
        <taxon>Comamonadaceae</taxon>
        <taxon>Allofranklinella</taxon>
    </lineage>
</organism>
<sequence>MTVIREGDLQFTFEASAQACKYDEWAFYRNQFQHRCYRDNKAVDLLCHAGDAAWLIEVKDYRQHARTKAIDLADEMAIKVRDTLAGLVAAQNRANVADEKRMARDMLRKKTLRIVCHIEQPAKVSRLRPQAIEIDKLQQKLRSLLKAIDPHPMAVSAHSMPHRLPWSVACSG</sequence>
<dbReference type="Proteomes" id="UP000281171">
    <property type="component" value="Unassembled WGS sequence"/>
</dbReference>
<evidence type="ECO:0000313" key="2">
    <source>
        <dbReference type="Proteomes" id="UP000281171"/>
    </source>
</evidence>
<evidence type="ECO:0000313" key="1">
    <source>
        <dbReference type="EMBL" id="RMX09405.1"/>
    </source>
</evidence>
<reference evidence="1 2" key="1">
    <citation type="submission" date="2018-10" db="EMBL/GenBank/DDBJ databases">
        <title>Comamonadaceae CDC group NO-1 genome sequencing and assembly.</title>
        <authorList>
            <person name="Bernier A.-M."/>
            <person name="Bernard K."/>
        </authorList>
    </citation>
    <scope>NUCLEOTIDE SEQUENCE [LARGE SCALE GENOMIC DNA]</scope>
    <source>
        <strain evidence="1 2">NML180581</strain>
    </source>
</reference>
<accession>A0A3M6R2F7</accession>
<gene>
    <name evidence="1" type="ORF">EBQ24_06800</name>
</gene>
<dbReference type="RefSeq" id="WP_122248259.1">
    <property type="nucleotide sequence ID" value="NZ_RDQK01000014.1"/>
</dbReference>
<protein>
    <recommendedName>
        <fullName evidence="3">Cysteinyl-tRNA synthetase</fullName>
    </recommendedName>
</protein>
<comment type="caution">
    <text evidence="1">The sequence shown here is derived from an EMBL/GenBank/DDBJ whole genome shotgun (WGS) entry which is preliminary data.</text>
</comment>
<name>A0A3M6R2F7_9BURK</name>
<evidence type="ECO:0008006" key="3">
    <source>
        <dbReference type="Google" id="ProtNLM"/>
    </source>
</evidence>